<proteinExistence type="predicted"/>
<accession>A0A2H0XBI5</accession>
<keyword evidence="4 5" id="KW-0472">Membrane</keyword>
<keyword evidence="3 5" id="KW-1133">Transmembrane helix</keyword>
<protein>
    <recommendedName>
        <fullName evidence="6">O-antigen ligase-related domain-containing protein</fullName>
    </recommendedName>
</protein>
<feature type="transmembrane region" description="Helical" evidence="5">
    <location>
        <begin position="224"/>
        <end position="240"/>
    </location>
</feature>
<feature type="domain" description="O-antigen ligase-related" evidence="6">
    <location>
        <begin position="207"/>
        <end position="358"/>
    </location>
</feature>
<organism evidence="7 8">
    <name type="scientific">candidate division WWE3 bacterium CG08_land_8_20_14_0_20_41_15</name>
    <dbReference type="NCBI Taxonomy" id="1975086"/>
    <lineage>
        <taxon>Bacteria</taxon>
        <taxon>Katanobacteria</taxon>
    </lineage>
</organism>
<dbReference type="PANTHER" id="PTHR37422:SF17">
    <property type="entry name" value="O-ANTIGEN LIGASE"/>
    <property type="match status" value="1"/>
</dbReference>
<keyword evidence="2 5" id="KW-0812">Transmembrane</keyword>
<feature type="transmembrane region" description="Helical" evidence="5">
    <location>
        <begin position="382"/>
        <end position="401"/>
    </location>
</feature>
<evidence type="ECO:0000259" key="6">
    <source>
        <dbReference type="Pfam" id="PF04932"/>
    </source>
</evidence>
<feature type="transmembrane region" description="Helical" evidence="5">
    <location>
        <begin position="351"/>
        <end position="370"/>
    </location>
</feature>
<sequence length="736" mass="84232">MKVFSILKFLLVLLTFTLPLANSDLFSVFTPKLFIPNFILIFVLFFLGLNFLLSKRIAAVGFIKAVLKDWPFRLLVLLLFARILSLINSENLKQSTLLLLFYTAVIGLYVVLFFLSQKEPDFLAKIFKKVYIPTACFTGFYGLIQVLFLIIGKKLPGVLVGNSFLRVPATFYDANHLPPLLISVIPLILSLAWLQKKKSLRYFYYFVSVVLTLVIFFTFSRSGILAFGISIFFFVAYLIKFKYYQKVSLFAGLFGILILLFVLSSRTNISFVKRIASVINPMERSTSAHGLLLSGEWDLFTKNPLIGVGYGSFNEHFRGTPIGEAHAKIDPALNVRLPTHSIWLEVLCETGLLGFLPYFGFMFYLVHSLAKSVELAKNNHDRLFSAGIISSVVGILVGGIFYSYNLVYFWFFLFSGIFLARLIFIDTREIKKEEFSPEKVDFREIIPLMFIFGFSLLIIFFGIGAANLSGREAFFAVLSKSVLRDWERSWAHWWVPIYRGVDYPMKMGLNQIYVWLSSLAMFFYQINPVTPRFWSAFFGSISTLFIYVIVRKFFNIRFALLLSALFLSCPVFLKFTKLGLPYSLLIFGILLVAFGISAIFARNIKRKSVSLPINFSFISLLLPLLSLVIFKTYIFPENVLKHEVYLIGIREKINNNGNLPNIIVMSPSDTLDYHGEVPFKYVEESTLREEILKWNKGSFVFLNVEKYDSLKESFYSDKVGLRVVASSSDLLLIERI</sequence>
<evidence type="ECO:0000313" key="8">
    <source>
        <dbReference type="Proteomes" id="UP000231098"/>
    </source>
</evidence>
<evidence type="ECO:0000256" key="1">
    <source>
        <dbReference type="ARBA" id="ARBA00004141"/>
    </source>
</evidence>
<evidence type="ECO:0000313" key="7">
    <source>
        <dbReference type="EMBL" id="PIS21458.1"/>
    </source>
</evidence>
<dbReference type="Pfam" id="PF04932">
    <property type="entry name" value="Wzy_C"/>
    <property type="match status" value="1"/>
</dbReference>
<dbReference type="AlphaFoldDB" id="A0A2H0XBI5"/>
<name>A0A2H0XBI5_UNCKA</name>
<dbReference type="PANTHER" id="PTHR37422">
    <property type="entry name" value="TEICHURONIC ACID BIOSYNTHESIS PROTEIN TUAE"/>
    <property type="match status" value="1"/>
</dbReference>
<feature type="transmembrane region" description="Helical" evidence="5">
    <location>
        <begin position="177"/>
        <end position="195"/>
    </location>
</feature>
<comment type="subcellular location">
    <subcellularLocation>
        <location evidence="1">Membrane</location>
        <topology evidence="1">Multi-pass membrane protein</topology>
    </subcellularLocation>
</comment>
<evidence type="ECO:0000256" key="5">
    <source>
        <dbReference type="SAM" id="Phobius"/>
    </source>
</evidence>
<feature type="transmembrane region" description="Helical" evidence="5">
    <location>
        <begin position="445"/>
        <end position="466"/>
    </location>
</feature>
<dbReference type="InterPro" id="IPR051533">
    <property type="entry name" value="WaaL-like"/>
</dbReference>
<dbReference type="GO" id="GO:0016020">
    <property type="term" value="C:membrane"/>
    <property type="evidence" value="ECO:0007669"/>
    <property type="project" value="UniProtKB-SubCell"/>
</dbReference>
<reference evidence="8" key="1">
    <citation type="submission" date="2017-09" db="EMBL/GenBank/DDBJ databases">
        <title>Depth-based differentiation of microbial function through sediment-hosted aquifers and enrichment of novel symbionts in the deep terrestrial subsurface.</title>
        <authorList>
            <person name="Probst A.J."/>
            <person name="Ladd B."/>
            <person name="Jarett J.K."/>
            <person name="Geller-Mcgrath D.E."/>
            <person name="Sieber C.M.K."/>
            <person name="Emerson J.B."/>
            <person name="Anantharaman K."/>
            <person name="Thomas B.C."/>
            <person name="Malmstrom R."/>
            <person name="Stieglmeier M."/>
            <person name="Klingl A."/>
            <person name="Woyke T."/>
            <person name="Ryan C.M."/>
            <person name="Banfield J.F."/>
        </authorList>
    </citation>
    <scope>NUCLEOTIDE SEQUENCE [LARGE SCALE GENOMIC DNA]</scope>
</reference>
<evidence type="ECO:0000256" key="4">
    <source>
        <dbReference type="ARBA" id="ARBA00023136"/>
    </source>
</evidence>
<feature type="transmembrane region" description="Helical" evidence="5">
    <location>
        <begin position="580"/>
        <end position="601"/>
    </location>
</feature>
<feature type="transmembrane region" description="Helical" evidence="5">
    <location>
        <begin position="33"/>
        <end position="52"/>
    </location>
</feature>
<feature type="transmembrane region" description="Helical" evidence="5">
    <location>
        <begin position="556"/>
        <end position="573"/>
    </location>
</feature>
<feature type="transmembrane region" description="Helical" evidence="5">
    <location>
        <begin position="247"/>
        <end position="264"/>
    </location>
</feature>
<evidence type="ECO:0000256" key="2">
    <source>
        <dbReference type="ARBA" id="ARBA00022692"/>
    </source>
</evidence>
<feature type="transmembrane region" description="Helical" evidence="5">
    <location>
        <begin position="407"/>
        <end position="424"/>
    </location>
</feature>
<dbReference type="EMBL" id="PEYV01000045">
    <property type="protein sequence ID" value="PIS21458.1"/>
    <property type="molecule type" value="Genomic_DNA"/>
</dbReference>
<feature type="transmembrane region" description="Helical" evidence="5">
    <location>
        <begin position="95"/>
        <end position="115"/>
    </location>
</feature>
<feature type="transmembrane region" description="Helical" evidence="5">
    <location>
        <begin position="613"/>
        <end position="634"/>
    </location>
</feature>
<comment type="caution">
    <text evidence="7">The sequence shown here is derived from an EMBL/GenBank/DDBJ whole genome shotgun (WGS) entry which is preliminary data.</text>
</comment>
<feature type="transmembrane region" description="Helical" evidence="5">
    <location>
        <begin position="202"/>
        <end position="218"/>
    </location>
</feature>
<feature type="transmembrane region" description="Helical" evidence="5">
    <location>
        <begin position="130"/>
        <end position="151"/>
    </location>
</feature>
<evidence type="ECO:0000256" key="3">
    <source>
        <dbReference type="ARBA" id="ARBA00022989"/>
    </source>
</evidence>
<feature type="transmembrane region" description="Helical" evidence="5">
    <location>
        <begin position="72"/>
        <end position="89"/>
    </location>
</feature>
<gene>
    <name evidence="7" type="ORF">COT51_02645</name>
</gene>
<dbReference type="Proteomes" id="UP000231098">
    <property type="component" value="Unassembled WGS sequence"/>
</dbReference>
<feature type="transmembrane region" description="Helical" evidence="5">
    <location>
        <begin position="533"/>
        <end position="550"/>
    </location>
</feature>
<dbReference type="InterPro" id="IPR007016">
    <property type="entry name" value="O-antigen_ligase-rel_domated"/>
</dbReference>